<name>A0A812PY11_9DINO</name>
<evidence type="ECO:0000313" key="2">
    <source>
        <dbReference type="Proteomes" id="UP000601435"/>
    </source>
</evidence>
<accession>A0A812PY11</accession>
<keyword evidence="2" id="KW-1185">Reference proteome</keyword>
<reference evidence="1" key="1">
    <citation type="submission" date="2021-02" db="EMBL/GenBank/DDBJ databases">
        <authorList>
            <person name="Dougan E. K."/>
            <person name="Rhodes N."/>
            <person name="Thang M."/>
            <person name="Chan C."/>
        </authorList>
    </citation>
    <scope>NUCLEOTIDE SEQUENCE</scope>
</reference>
<sequence>DLRAQGDYRRTAWSRWWAGFYQAHDNDSTVEEAMIDFARNGAQGDCSFLNTQDAIRDRFCRGGSDRPGTAICPVTCGCASGTTSDWCPSSC</sequence>
<dbReference type="OrthoDB" id="422711at2759"/>
<feature type="non-terminal residue" evidence="1">
    <location>
        <position position="91"/>
    </location>
</feature>
<evidence type="ECO:0000313" key="1">
    <source>
        <dbReference type="EMBL" id="CAE7364404.1"/>
    </source>
</evidence>
<gene>
    <name evidence="1" type="ORF">SNEC2469_LOCUS9659</name>
</gene>
<protein>
    <submittedName>
        <fullName evidence="1">Uncharacterized protein</fullName>
    </submittedName>
</protein>
<dbReference type="AlphaFoldDB" id="A0A812PY11"/>
<proteinExistence type="predicted"/>
<dbReference type="Proteomes" id="UP000601435">
    <property type="component" value="Unassembled WGS sequence"/>
</dbReference>
<dbReference type="EMBL" id="CAJNJA010015597">
    <property type="protein sequence ID" value="CAE7364404.1"/>
    <property type="molecule type" value="Genomic_DNA"/>
</dbReference>
<organism evidence="1 2">
    <name type="scientific">Symbiodinium necroappetens</name>
    <dbReference type="NCBI Taxonomy" id="1628268"/>
    <lineage>
        <taxon>Eukaryota</taxon>
        <taxon>Sar</taxon>
        <taxon>Alveolata</taxon>
        <taxon>Dinophyceae</taxon>
        <taxon>Suessiales</taxon>
        <taxon>Symbiodiniaceae</taxon>
        <taxon>Symbiodinium</taxon>
    </lineage>
</organism>
<comment type="caution">
    <text evidence="1">The sequence shown here is derived from an EMBL/GenBank/DDBJ whole genome shotgun (WGS) entry which is preliminary data.</text>
</comment>